<dbReference type="SUPFAM" id="SSF56784">
    <property type="entry name" value="HAD-like"/>
    <property type="match status" value="1"/>
</dbReference>
<dbReference type="InterPro" id="IPR023198">
    <property type="entry name" value="PGP-like_dom2"/>
</dbReference>
<dbReference type="InterPro" id="IPR051806">
    <property type="entry name" value="HAD-like_SPP"/>
</dbReference>
<dbReference type="InterPro" id="IPR036412">
    <property type="entry name" value="HAD-like_sf"/>
</dbReference>
<dbReference type="EMBL" id="KN832980">
    <property type="protein sequence ID" value="KIM87166.1"/>
    <property type="molecule type" value="Genomic_DNA"/>
</dbReference>
<feature type="non-terminal residue" evidence="1">
    <location>
        <position position="80"/>
    </location>
</feature>
<keyword evidence="2" id="KW-1185">Reference proteome</keyword>
<evidence type="ECO:0000313" key="1">
    <source>
        <dbReference type="EMBL" id="KIM87166.1"/>
    </source>
</evidence>
<sequence length="80" mass="8496">DGTLTDSIAAVEAAWGKVAADIGQDPAYVIAATHGKRAIDNLAQFKPHLQAHEIEAEVDAFEKTILYYADAYATHGPGSQ</sequence>
<dbReference type="AlphaFoldDB" id="A0A0C3G960"/>
<proteinExistence type="predicted"/>
<dbReference type="Gene3D" id="1.10.150.240">
    <property type="entry name" value="Putative phosphatase, domain 2"/>
    <property type="match status" value="1"/>
</dbReference>
<dbReference type="PANTHER" id="PTHR43481:SF2">
    <property type="entry name" value="PHOSPHATASE"/>
    <property type="match status" value="1"/>
</dbReference>
<dbReference type="STRING" id="765440.A0A0C3G960"/>
<feature type="non-terminal residue" evidence="1">
    <location>
        <position position="1"/>
    </location>
</feature>
<dbReference type="Proteomes" id="UP000054166">
    <property type="component" value="Unassembled WGS sequence"/>
</dbReference>
<dbReference type="PANTHER" id="PTHR43481">
    <property type="entry name" value="FRUCTOSE-1-PHOSPHATE PHOSPHATASE"/>
    <property type="match status" value="1"/>
</dbReference>
<evidence type="ECO:0000313" key="2">
    <source>
        <dbReference type="Proteomes" id="UP000054166"/>
    </source>
</evidence>
<accession>A0A0C3G960</accession>
<dbReference type="InParanoid" id="A0A0C3G960"/>
<dbReference type="GO" id="GO:0050308">
    <property type="term" value="F:sugar-phosphatase activity"/>
    <property type="evidence" value="ECO:0007669"/>
    <property type="project" value="TreeGrafter"/>
</dbReference>
<reference evidence="1 2" key="1">
    <citation type="submission" date="2014-04" db="EMBL/GenBank/DDBJ databases">
        <authorList>
            <consortium name="DOE Joint Genome Institute"/>
            <person name="Kuo A."/>
            <person name="Tarkka M."/>
            <person name="Buscot F."/>
            <person name="Kohler A."/>
            <person name="Nagy L.G."/>
            <person name="Floudas D."/>
            <person name="Copeland A."/>
            <person name="Barry K.W."/>
            <person name="Cichocki N."/>
            <person name="Veneault-Fourrey C."/>
            <person name="LaButti K."/>
            <person name="Lindquist E.A."/>
            <person name="Lipzen A."/>
            <person name="Lundell T."/>
            <person name="Morin E."/>
            <person name="Murat C."/>
            <person name="Sun H."/>
            <person name="Tunlid A."/>
            <person name="Henrissat B."/>
            <person name="Grigoriev I.V."/>
            <person name="Hibbett D.S."/>
            <person name="Martin F."/>
            <person name="Nordberg H.P."/>
            <person name="Cantor M.N."/>
            <person name="Hua S.X."/>
        </authorList>
    </citation>
    <scope>NUCLEOTIDE SEQUENCE [LARGE SCALE GENOMIC DNA]</scope>
    <source>
        <strain evidence="1 2">F 1598</strain>
    </source>
</reference>
<reference evidence="2" key="2">
    <citation type="submission" date="2015-01" db="EMBL/GenBank/DDBJ databases">
        <title>Evolutionary Origins and Diversification of the Mycorrhizal Mutualists.</title>
        <authorList>
            <consortium name="DOE Joint Genome Institute"/>
            <consortium name="Mycorrhizal Genomics Consortium"/>
            <person name="Kohler A."/>
            <person name="Kuo A."/>
            <person name="Nagy L.G."/>
            <person name="Floudas D."/>
            <person name="Copeland A."/>
            <person name="Barry K.W."/>
            <person name="Cichocki N."/>
            <person name="Veneault-Fourrey C."/>
            <person name="LaButti K."/>
            <person name="Lindquist E.A."/>
            <person name="Lipzen A."/>
            <person name="Lundell T."/>
            <person name="Morin E."/>
            <person name="Murat C."/>
            <person name="Riley R."/>
            <person name="Ohm R."/>
            <person name="Sun H."/>
            <person name="Tunlid A."/>
            <person name="Henrissat B."/>
            <person name="Grigoriev I.V."/>
            <person name="Hibbett D.S."/>
            <person name="Martin F."/>
        </authorList>
    </citation>
    <scope>NUCLEOTIDE SEQUENCE [LARGE SCALE GENOMIC DNA]</scope>
    <source>
        <strain evidence="2">F 1598</strain>
    </source>
</reference>
<protein>
    <submittedName>
        <fullName evidence="1">Uncharacterized protein</fullName>
    </submittedName>
</protein>
<organism evidence="1 2">
    <name type="scientific">Piloderma croceum (strain F 1598)</name>
    <dbReference type="NCBI Taxonomy" id="765440"/>
    <lineage>
        <taxon>Eukaryota</taxon>
        <taxon>Fungi</taxon>
        <taxon>Dikarya</taxon>
        <taxon>Basidiomycota</taxon>
        <taxon>Agaricomycotina</taxon>
        <taxon>Agaricomycetes</taxon>
        <taxon>Agaricomycetidae</taxon>
        <taxon>Atheliales</taxon>
        <taxon>Atheliaceae</taxon>
        <taxon>Piloderma</taxon>
    </lineage>
</organism>
<gene>
    <name evidence="1" type="ORF">PILCRDRAFT_47071</name>
</gene>
<dbReference type="HOGENOM" id="CLU_148175_0_0_1"/>
<dbReference type="OrthoDB" id="40579at2759"/>
<name>A0A0C3G960_PILCF</name>